<sequence>MPSTGGSIIVHIGIIGILFAALIYFDQYEKNPGLYYTFYALSVALTATLLYFLIIKPAIKYFNF</sequence>
<feature type="transmembrane region" description="Helical" evidence="1">
    <location>
        <begin position="6"/>
        <end position="25"/>
    </location>
</feature>
<evidence type="ECO:0000313" key="2">
    <source>
        <dbReference type="EMBL" id="EZQ10621.1"/>
    </source>
</evidence>
<evidence type="ECO:0000313" key="3">
    <source>
        <dbReference type="Proteomes" id="UP000024332"/>
    </source>
</evidence>
<proteinExistence type="predicted"/>
<dbReference type="OrthoDB" id="39374at2157"/>
<dbReference type="Proteomes" id="UP000024332">
    <property type="component" value="Unassembled WGS sequence"/>
</dbReference>
<dbReference type="AlphaFoldDB" id="A0A031LS46"/>
<feature type="transmembrane region" description="Helical" evidence="1">
    <location>
        <begin position="34"/>
        <end position="54"/>
    </location>
</feature>
<dbReference type="EMBL" id="JFZT01000021">
    <property type="protein sequence ID" value="EZQ10621.1"/>
    <property type="molecule type" value="Genomic_DNA"/>
</dbReference>
<name>A0A031LS46_9CREN</name>
<evidence type="ECO:0000256" key="1">
    <source>
        <dbReference type="SAM" id="Phobius"/>
    </source>
</evidence>
<dbReference type="RefSeq" id="WP_048099074.1">
    <property type="nucleotide sequence ID" value="NZ_JFZT01000021.1"/>
</dbReference>
<gene>
    <name evidence="2" type="ORF">CM19_03840</name>
</gene>
<keyword evidence="1" id="KW-0812">Transmembrane</keyword>
<keyword evidence="1" id="KW-0472">Membrane</keyword>
<reference evidence="2 3" key="1">
    <citation type="submission" date="2014-03" db="EMBL/GenBank/DDBJ databases">
        <title>Draft genome sequence of the novel thermoacidophilic archaea Acidianus copahuensis ALE1 strain, isolated from Copahue volcanic area in Neuquen Argentina.</title>
        <authorList>
            <person name="Urbieta M.S."/>
            <person name="Rascovan N."/>
            <person name="Castro C."/>
            <person name="Revale S."/>
            <person name="Giaveno M.A."/>
            <person name="Vazquez M.P."/>
            <person name="Donati E.R."/>
        </authorList>
    </citation>
    <scope>NUCLEOTIDE SEQUENCE [LARGE SCALE GENOMIC DNA]</scope>
    <source>
        <strain evidence="2 3">ALE1</strain>
    </source>
</reference>
<protein>
    <submittedName>
        <fullName evidence="2">Uncharacterized protein</fullName>
    </submittedName>
</protein>
<dbReference type="STRING" id="1160895.CM19_03840"/>
<accession>A0A031LS46</accession>
<keyword evidence="1" id="KW-1133">Transmembrane helix</keyword>
<organism evidence="2 3">
    <name type="scientific">Candidatus Acidianus copahuensis</name>
    <dbReference type="NCBI Taxonomy" id="1160895"/>
    <lineage>
        <taxon>Archaea</taxon>
        <taxon>Thermoproteota</taxon>
        <taxon>Thermoprotei</taxon>
        <taxon>Sulfolobales</taxon>
        <taxon>Sulfolobaceae</taxon>
        <taxon>Acidianus</taxon>
    </lineage>
</organism>
<comment type="caution">
    <text evidence="2">The sequence shown here is derived from an EMBL/GenBank/DDBJ whole genome shotgun (WGS) entry which is preliminary data.</text>
</comment>
<keyword evidence="3" id="KW-1185">Reference proteome</keyword>